<comment type="subcellular location">
    <subcellularLocation>
        <location evidence="1">Membrane</location>
        <topology evidence="1">Multi-pass membrane protein</topology>
    </subcellularLocation>
</comment>
<proteinExistence type="inferred from homology"/>
<dbReference type="FunFam" id="3.40.50.300:FF:000665">
    <property type="entry name" value="ABC transporter A family member 2"/>
    <property type="match status" value="1"/>
</dbReference>
<feature type="transmembrane region" description="Helical" evidence="10">
    <location>
        <begin position="36"/>
        <end position="59"/>
    </location>
</feature>
<accession>A0A1R0GY44</accession>
<dbReference type="Pfam" id="PF00005">
    <property type="entry name" value="ABC_tran"/>
    <property type="match status" value="1"/>
</dbReference>
<sequence length="1053" mass="118146">MSDPVSNAALPKKRKLYQVRALLRSKLSYQKRQYKVNLLCVAFCPFMMVAIGGIIGIILRHVLDKYVPREGYVICSNLESHTVFNMPRPRLSSLAPVLNSSQVPHSEPGRNYTALNMYLFPFDITESLTQLALSQLSDNSPSCVWTFDKNYNFSAPYQIYPGVDISVRRDTTEKPDPTSGWFDLQTLASNQIKFLTNQKYPWMVVRDAPGGGAGYRNKIPPIQINPSQMLNGQNVISNSIQTIISSPETQLKIASNNGSGLLNMLDTYFALDFGDSPVSSVPYIPSQLQALPWYQPVQSSSSSQASEYEIDDLLYSQIKSSVNQLSQLDPNLFKAIGENTDSQSSIRPLMEYFQNVTPIVTQIPWGSLIFDTVNPINLKWKYTLQIGSNTQIANAGSYPPIVSRLVSQQTSLSNGFLRSSRNNTAAIISQSIRGMPQIFYYDVDLPFGSLLGSSLYPFGISFMICIFVLILVKEKEDRILIMMEMNGLKLRYYYLAHYIHFFILSIWSSFFFILAGKIFKLELFTRTELGLLALIMILWSNVQVSLSFFLSTLFKRSSISQVFVYLIVLWGVIVDAAISLIYTRTAPTAYLIWPPFAMYRILDTLNIASISTNRPPYIISDLVPGNDVFRYVMALVIGWFVYLMLAMYLSLVLSGDYGVKKPWYFIFTFFFTKSDSDDAPIKVLSKNSKIEDIPSPTFSQDSSVTDVDSISIDELMYEDQDVKAERNLVLSNDLSQSHPLVLSGLRKVYTSGKVAVKDISIAIERGSIFGLLGPNGAGKTTIISIITGMHKITSGKVYLAGFDITKEPELVHQNVGFCPQHDILWDDLTIEDHLYFYARLKGIPPSEEHSVVSRVIESVRLTEIKNRTSYKLSGGEKRRLSMAISFIGDPSVIFLDEPTTGLDPEVRRTVWSIINDNRVGKTIILTTHSMEEADVLCNRIGIMAQGTMRCIGTQLHLKDIYGSGFLITITSSDIGPASEFVDSLLPPSRKVVDSYSNGISWEFKPTPGLIAHLYHQIHLNKDTYSIDDWGISQTSLDEVFLHIVGENESNATE</sequence>
<feature type="transmembrane region" description="Helical" evidence="10">
    <location>
        <begin position="531"/>
        <end position="550"/>
    </location>
</feature>
<dbReference type="InterPro" id="IPR017871">
    <property type="entry name" value="ABC_transporter-like_CS"/>
</dbReference>
<evidence type="ECO:0000256" key="1">
    <source>
        <dbReference type="ARBA" id="ARBA00004141"/>
    </source>
</evidence>
<dbReference type="GO" id="GO:0140359">
    <property type="term" value="F:ABC-type transporter activity"/>
    <property type="evidence" value="ECO:0007669"/>
    <property type="project" value="InterPro"/>
</dbReference>
<dbReference type="EMBL" id="LSSL01002131">
    <property type="protein sequence ID" value="OLY81822.1"/>
    <property type="molecule type" value="Genomic_DNA"/>
</dbReference>
<keyword evidence="3" id="KW-0813">Transport</keyword>
<dbReference type="OrthoDB" id="8061355at2759"/>
<protein>
    <submittedName>
        <fullName evidence="12">ABC transporter A family member 7</fullName>
    </submittedName>
</protein>
<dbReference type="InterPro" id="IPR003439">
    <property type="entry name" value="ABC_transporter-like_ATP-bd"/>
</dbReference>
<dbReference type="SUPFAM" id="SSF52540">
    <property type="entry name" value="P-loop containing nucleoside triphosphate hydrolases"/>
    <property type="match status" value="1"/>
</dbReference>
<evidence type="ECO:0000256" key="10">
    <source>
        <dbReference type="SAM" id="Phobius"/>
    </source>
</evidence>
<dbReference type="PROSITE" id="PS00211">
    <property type="entry name" value="ABC_TRANSPORTER_1"/>
    <property type="match status" value="1"/>
</dbReference>
<evidence type="ECO:0000259" key="11">
    <source>
        <dbReference type="PROSITE" id="PS50893"/>
    </source>
</evidence>
<keyword evidence="4 10" id="KW-0812">Transmembrane</keyword>
<keyword evidence="5" id="KW-0677">Repeat</keyword>
<dbReference type="CDD" id="cd03263">
    <property type="entry name" value="ABC_subfamily_A"/>
    <property type="match status" value="1"/>
</dbReference>
<dbReference type="Pfam" id="PF12698">
    <property type="entry name" value="ABC2_membrane_3"/>
    <property type="match status" value="1"/>
</dbReference>
<dbReference type="Proteomes" id="UP000187455">
    <property type="component" value="Unassembled WGS sequence"/>
</dbReference>
<keyword evidence="13" id="KW-1185">Reference proteome</keyword>
<dbReference type="STRING" id="133383.A0A1R0GY44"/>
<dbReference type="InterPro" id="IPR027417">
    <property type="entry name" value="P-loop_NTPase"/>
</dbReference>
<evidence type="ECO:0000256" key="5">
    <source>
        <dbReference type="ARBA" id="ARBA00022737"/>
    </source>
</evidence>
<dbReference type="InterPro" id="IPR013525">
    <property type="entry name" value="ABC2_TM"/>
</dbReference>
<dbReference type="InterPro" id="IPR026082">
    <property type="entry name" value="ABCA"/>
</dbReference>
<dbReference type="AlphaFoldDB" id="A0A1R0GY44"/>
<organism evidence="12 13">
    <name type="scientific">Smittium mucronatum</name>
    <dbReference type="NCBI Taxonomy" id="133383"/>
    <lineage>
        <taxon>Eukaryota</taxon>
        <taxon>Fungi</taxon>
        <taxon>Fungi incertae sedis</taxon>
        <taxon>Zoopagomycota</taxon>
        <taxon>Kickxellomycotina</taxon>
        <taxon>Harpellomycetes</taxon>
        <taxon>Harpellales</taxon>
        <taxon>Legeriomycetaceae</taxon>
        <taxon>Smittium</taxon>
    </lineage>
</organism>
<feature type="domain" description="ABC transporter" evidence="11">
    <location>
        <begin position="740"/>
        <end position="970"/>
    </location>
</feature>
<dbReference type="Gene3D" id="3.40.50.300">
    <property type="entry name" value="P-loop containing nucleotide triphosphate hydrolases"/>
    <property type="match status" value="1"/>
</dbReference>
<evidence type="ECO:0000256" key="3">
    <source>
        <dbReference type="ARBA" id="ARBA00022448"/>
    </source>
</evidence>
<comment type="similarity">
    <text evidence="2">Belongs to the ABC transporter superfamily. ABCA family.</text>
</comment>
<reference evidence="12 13" key="1">
    <citation type="journal article" date="2016" name="Mol. Biol. Evol.">
        <title>Genome-Wide Survey of Gut Fungi (Harpellales) Reveals the First Horizontally Transferred Ubiquitin Gene from a Mosquito Host.</title>
        <authorList>
            <person name="Wang Y."/>
            <person name="White M.M."/>
            <person name="Kvist S."/>
            <person name="Moncalvo J.M."/>
        </authorList>
    </citation>
    <scope>NUCLEOTIDE SEQUENCE [LARGE SCALE GENOMIC DNA]</scope>
    <source>
        <strain evidence="12 13">ALG-7-W6</strain>
    </source>
</reference>
<evidence type="ECO:0000256" key="2">
    <source>
        <dbReference type="ARBA" id="ARBA00008869"/>
    </source>
</evidence>
<dbReference type="SMART" id="SM00382">
    <property type="entry name" value="AAA"/>
    <property type="match status" value="1"/>
</dbReference>
<keyword evidence="8 10" id="KW-1133">Transmembrane helix</keyword>
<keyword evidence="7" id="KW-0067">ATP-binding</keyword>
<evidence type="ECO:0000256" key="6">
    <source>
        <dbReference type="ARBA" id="ARBA00022741"/>
    </source>
</evidence>
<name>A0A1R0GY44_9FUNG</name>
<dbReference type="InterPro" id="IPR003593">
    <property type="entry name" value="AAA+_ATPase"/>
</dbReference>
<dbReference type="GO" id="GO:0005319">
    <property type="term" value="F:lipid transporter activity"/>
    <property type="evidence" value="ECO:0007669"/>
    <property type="project" value="TreeGrafter"/>
</dbReference>
<comment type="caution">
    <text evidence="12">The sequence shown here is derived from an EMBL/GenBank/DDBJ whole genome shotgun (WGS) entry which is preliminary data.</text>
</comment>
<feature type="transmembrane region" description="Helical" evidence="10">
    <location>
        <begin position="492"/>
        <end position="519"/>
    </location>
</feature>
<gene>
    <name evidence="12" type="ORF">AYI68_g4068</name>
</gene>
<dbReference type="PANTHER" id="PTHR19229">
    <property type="entry name" value="ATP-BINDING CASSETTE TRANSPORTER SUBFAMILY A ABCA"/>
    <property type="match status" value="1"/>
</dbReference>
<dbReference type="GO" id="GO:0005524">
    <property type="term" value="F:ATP binding"/>
    <property type="evidence" value="ECO:0007669"/>
    <property type="project" value="UniProtKB-KW"/>
</dbReference>
<dbReference type="GO" id="GO:0016020">
    <property type="term" value="C:membrane"/>
    <property type="evidence" value="ECO:0007669"/>
    <property type="project" value="UniProtKB-SubCell"/>
</dbReference>
<keyword evidence="6" id="KW-0547">Nucleotide-binding</keyword>
<evidence type="ECO:0000256" key="7">
    <source>
        <dbReference type="ARBA" id="ARBA00022840"/>
    </source>
</evidence>
<keyword evidence="9 10" id="KW-0472">Membrane</keyword>
<feature type="transmembrane region" description="Helical" evidence="10">
    <location>
        <begin position="455"/>
        <end position="472"/>
    </location>
</feature>
<feature type="transmembrane region" description="Helical" evidence="10">
    <location>
        <begin position="631"/>
        <end position="653"/>
    </location>
</feature>
<evidence type="ECO:0000256" key="4">
    <source>
        <dbReference type="ARBA" id="ARBA00022692"/>
    </source>
</evidence>
<dbReference type="PANTHER" id="PTHR19229:SF36">
    <property type="entry name" value="ATP-BINDING CASSETTE SUB-FAMILY A MEMBER 2"/>
    <property type="match status" value="1"/>
</dbReference>
<evidence type="ECO:0000313" key="12">
    <source>
        <dbReference type="EMBL" id="OLY81822.1"/>
    </source>
</evidence>
<evidence type="ECO:0000256" key="9">
    <source>
        <dbReference type="ARBA" id="ARBA00023136"/>
    </source>
</evidence>
<dbReference type="PROSITE" id="PS50893">
    <property type="entry name" value="ABC_TRANSPORTER_2"/>
    <property type="match status" value="1"/>
</dbReference>
<evidence type="ECO:0000256" key="8">
    <source>
        <dbReference type="ARBA" id="ARBA00022989"/>
    </source>
</evidence>
<evidence type="ECO:0000313" key="13">
    <source>
        <dbReference type="Proteomes" id="UP000187455"/>
    </source>
</evidence>
<dbReference type="GO" id="GO:0016887">
    <property type="term" value="F:ATP hydrolysis activity"/>
    <property type="evidence" value="ECO:0007669"/>
    <property type="project" value="InterPro"/>
</dbReference>
<feature type="transmembrane region" description="Helical" evidence="10">
    <location>
        <begin position="562"/>
        <end position="582"/>
    </location>
</feature>